<dbReference type="Proteomes" id="UP001497457">
    <property type="component" value="Chromosome 9rd"/>
</dbReference>
<dbReference type="InterPro" id="IPR002016">
    <property type="entry name" value="Haem_peroxidase"/>
</dbReference>
<dbReference type="GO" id="GO:0042744">
    <property type="term" value="P:hydrogen peroxide catabolic process"/>
    <property type="evidence" value="ECO:0007669"/>
    <property type="project" value="UniProtKB-KW"/>
</dbReference>
<comment type="function">
    <text evidence="17">Removal of H(2)O(2), oxidation of toxic reductants, biosynthesis and degradation of lignin, suberization, auxin catabolism, response to environmental stresses such as wounding, pathogen attack and oxidative stress.</text>
</comment>
<feature type="binding site" evidence="14">
    <location>
        <position position="243"/>
    </location>
    <ligand>
        <name>Ca(2+)</name>
        <dbReference type="ChEBI" id="CHEBI:29108"/>
        <label>2</label>
    </ligand>
</feature>
<dbReference type="GO" id="GO:0006979">
    <property type="term" value="P:response to oxidative stress"/>
    <property type="evidence" value="ECO:0007669"/>
    <property type="project" value="UniProtKB-UniRule"/>
</dbReference>
<evidence type="ECO:0000256" key="9">
    <source>
        <dbReference type="ARBA" id="ARBA00023157"/>
    </source>
</evidence>
<dbReference type="GO" id="GO:0005576">
    <property type="term" value="C:extracellular region"/>
    <property type="evidence" value="ECO:0007669"/>
    <property type="project" value="UniProtKB-SubCell"/>
</dbReference>
<dbReference type="PROSITE" id="PS50873">
    <property type="entry name" value="PEROXIDASE_4"/>
    <property type="match status" value="1"/>
</dbReference>
<dbReference type="Gene3D" id="1.10.420.10">
    <property type="entry name" value="Peroxidase, domain 2"/>
    <property type="match status" value="2"/>
</dbReference>
<reference evidence="19 20" key="2">
    <citation type="submission" date="2024-10" db="EMBL/GenBank/DDBJ databases">
        <authorList>
            <person name="Ryan C."/>
        </authorList>
    </citation>
    <scope>NUCLEOTIDE SEQUENCE [LARGE SCALE GENOMIC DNA]</scope>
</reference>
<feature type="binding site" evidence="14">
    <location>
        <position position="91"/>
    </location>
    <ligand>
        <name>Ca(2+)</name>
        <dbReference type="ChEBI" id="CHEBI:29108"/>
        <label>1</label>
    </ligand>
</feature>
<keyword evidence="7 17" id="KW-0560">Oxidoreductase</keyword>
<evidence type="ECO:0000256" key="15">
    <source>
        <dbReference type="PIRSR" id="PIRSR600823-4"/>
    </source>
</evidence>
<evidence type="ECO:0000256" key="6">
    <source>
        <dbReference type="ARBA" id="ARBA00022837"/>
    </source>
</evidence>
<feature type="binding site" evidence="14">
    <location>
        <position position="82"/>
    </location>
    <ligand>
        <name>Ca(2+)</name>
        <dbReference type="ChEBI" id="CHEBI:29108"/>
        <label>1</label>
    </ligand>
</feature>
<sequence length="322" mass="34741">MAGYNSSPALVLLATHCAVMLLLALAGAAHGHPPSAAGSRLSATFYDASCPSAHDVVRRVIQDARVTDPRIPASLIRLHFHDCFVQGCDASLLLDDDLPAIQTEKTVPANNNSARGFPVVDDIKAALEHACPGIVSCADILALAAEISVELAGGPRWRVLLGRRDGTTTNVESAEILPNFFDPLDVLQEKFRNVNLDDTDLVALQGAHTFGKVQCQFTMQNCTAGQPEGALENLDQVTPNRFDNKYYGNLLHGRAQLDSDQVMLSDPAAAATTAPIVRRFAGNQKDFFRNFAASMIKMGNISPLTGNDGEIRKNCRWVNKGY</sequence>
<feature type="binding site" evidence="13">
    <location>
        <position position="178"/>
    </location>
    <ligand>
        <name>substrate</name>
    </ligand>
</feature>
<dbReference type="InterPro" id="IPR000823">
    <property type="entry name" value="Peroxidase_pln"/>
</dbReference>
<feature type="domain" description="Plant heme peroxidase family profile" evidence="18">
    <location>
        <begin position="40"/>
        <end position="319"/>
    </location>
</feature>
<keyword evidence="20" id="KW-1185">Reference proteome</keyword>
<evidence type="ECO:0000256" key="1">
    <source>
        <dbReference type="ARBA" id="ARBA00000189"/>
    </source>
</evidence>
<keyword evidence="17" id="KW-0964">Secreted</keyword>
<protein>
    <recommendedName>
        <fullName evidence="17">Peroxidase</fullName>
        <ecNumber evidence="17">1.11.1.7</ecNumber>
    </recommendedName>
</protein>
<dbReference type="FunFam" id="1.10.520.10:FF:000009">
    <property type="entry name" value="Peroxidase"/>
    <property type="match status" value="1"/>
</dbReference>
<dbReference type="Gene3D" id="1.10.520.10">
    <property type="match status" value="2"/>
</dbReference>
<comment type="cofactor">
    <cofactor evidence="14 17">
        <name>heme b</name>
        <dbReference type="ChEBI" id="CHEBI:60344"/>
    </cofactor>
    <text evidence="14 17">Binds 1 heme b (iron(II)-protoporphyrin IX) group per subunit.</text>
</comment>
<feature type="disulfide bond" evidence="16">
    <location>
        <begin position="137"/>
        <end position="315"/>
    </location>
</feature>
<dbReference type="PRINTS" id="PR00461">
    <property type="entry name" value="PLPEROXIDASE"/>
</dbReference>
<dbReference type="CDD" id="cd00693">
    <property type="entry name" value="secretory_peroxidase"/>
    <property type="match status" value="1"/>
</dbReference>
<evidence type="ECO:0000256" key="8">
    <source>
        <dbReference type="ARBA" id="ARBA00023004"/>
    </source>
</evidence>
<keyword evidence="10" id="KW-0325">Glycoprotein</keyword>
<keyword evidence="8 14" id="KW-0408">Iron</keyword>
<dbReference type="Pfam" id="PF00141">
    <property type="entry name" value="peroxidase"/>
    <property type="match status" value="1"/>
</dbReference>
<dbReference type="GO" id="GO:0046872">
    <property type="term" value="F:metal ion binding"/>
    <property type="evidence" value="ECO:0007669"/>
    <property type="project" value="UniProtKB-UniRule"/>
</dbReference>
<dbReference type="PANTHER" id="PTHR31388:SF38">
    <property type="entry name" value="PEROXIDASE"/>
    <property type="match status" value="1"/>
</dbReference>
<evidence type="ECO:0000256" key="13">
    <source>
        <dbReference type="PIRSR" id="PIRSR600823-2"/>
    </source>
</evidence>
<evidence type="ECO:0000256" key="2">
    <source>
        <dbReference type="ARBA" id="ARBA00004613"/>
    </source>
</evidence>
<feature type="disulfide bond" evidence="16">
    <location>
        <begin position="50"/>
        <end position="131"/>
    </location>
</feature>
<feature type="signal peptide" evidence="17">
    <location>
        <begin position="1"/>
        <end position="31"/>
    </location>
</feature>
<reference evidence="20" key="1">
    <citation type="submission" date="2024-06" db="EMBL/GenBank/DDBJ databases">
        <authorList>
            <person name="Ryan C."/>
        </authorList>
    </citation>
    <scope>NUCLEOTIDE SEQUENCE [LARGE SCALE GENOMIC DNA]</scope>
</reference>
<evidence type="ECO:0000256" key="14">
    <source>
        <dbReference type="PIRSR" id="PIRSR600823-3"/>
    </source>
</evidence>
<keyword evidence="5 14" id="KW-0479">Metal-binding</keyword>
<keyword evidence="11 17" id="KW-0376">Hydrogen peroxide</keyword>
<name>A0ABC9GIU1_9POAL</name>
<feature type="binding site" evidence="14">
    <location>
        <position position="87"/>
    </location>
    <ligand>
        <name>Ca(2+)</name>
        <dbReference type="ChEBI" id="CHEBI:29108"/>
        <label>1</label>
    </ligand>
</feature>
<evidence type="ECO:0000313" key="20">
    <source>
        <dbReference type="Proteomes" id="UP001497457"/>
    </source>
</evidence>
<keyword evidence="9 16" id="KW-1015">Disulfide bond</keyword>
<dbReference type="EMBL" id="OZ075119">
    <property type="protein sequence ID" value="CAL5095058.1"/>
    <property type="molecule type" value="Genomic_DNA"/>
</dbReference>
<feature type="binding site" evidence="14">
    <location>
        <position position="235"/>
    </location>
    <ligand>
        <name>Ca(2+)</name>
        <dbReference type="ChEBI" id="CHEBI:29108"/>
        <label>2</label>
    </ligand>
</feature>
<evidence type="ECO:0000256" key="17">
    <source>
        <dbReference type="RuleBase" id="RU362060"/>
    </source>
</evidence>
<feature type="binding site" description="axial binding residue" evidence="14">
    <location>
        <position position="208"/>
    </location>
    <ligand>
        <name>heme b</name>
        <dbReference type="ChEBI" id="CHEBI:60344"/>
    </ligand>
    <ligandPart>
        <name>Fe</name>
        <dbReference type="ChEBI" id="CHEBI:18248"/>
    </ligandPart>
</feature>
<feature type="binding site" evidence="14">
    <location>
        <position position="104"/>
    </location>
    <ligand>
        <name>Ca(2+)</name>
        <dbReference type="ChEBI" id="CHEBI:29108"/>
        <label>1</label>
    </ligand>
</feature>
<gene>
    <name evidence="19" type="ORF">URODEC1_LOCUS116191</name>
</gene>
<organism evidence="19 20">
    <name type="scientific">Urochloa decumbens</name>
    <dbReference type="NCBI Taxonomy" id="240449"/>
    <lineage>
        <taxon>Eukaryota</taxon>
        <taxon>Viridiplantae</taxon>
        <taxon>Streptophyta</taxon>
        <taxon>Embryophyta</taxon>
        <taxon>Tracheophyta</taxon>
        <taxon>Spermatophyta</taxon>
        <taxon>Magnoliopsida</taxon>
        <taxon>Liliopsida</taxon>
        <taxon>Poales</taxon>
        <taxon>Poaceae</taxon>
        <taxon>PACMAD clade</taxon>
        <taxon>Panicoideae</taxon>
        <taxon>Panicodae</taxon>
        <taxon>Paniceae</taxon>
        <taxon>Melinidinae</taxon>
        <taxon>Urochloa</taxon>
    </lineage>
</organism>
<evidence type="ECO:0000256" key="4">
    <source>
        <dbReference type="ARBA" id="ARBA00022617"/>
    </source>
</evidence>
<dbReference type="SUPFAM" id="SSF48113">
    <property type="entry name" value="Heme-dependent peroxidases"/>
    <property type="match status" value="1"/>
</dbReference>
<keyword evidence="6 14" id="KW-0106">Calcium</keyword>
<evidence type="ECO:0000256" key="11">
    <source>
        <dbReference type="ARBA" id="ARBA00023324"/>
    </source>
</evidence>
<feature type="binding site" evidence="14">
    <location>
        <position position="238"/>
    </location>
    <ligand>
        <name>Ca(2+)</name>
        <dbReference type="ChEBI" id="CHEBI:29108"/>
        <label>2</label>
    </ligand>
</feature>
<feature type="binding site" evidence="14">
    <location>
        <position position="89"/>
    </location>
    <ligand>
        <name>Ca(2+)</name>
        <dbReference type="ChEBI" id="CHEBI:29108"/>
        <label>1</label>
    </ligand>
</feature>
<evidence type="ECO:0000256" key="16">
    <source>
        <dbReference type="PIRSR" id="PIRSR600823-5"/>
    </source>
</evidence>
<dbReference type="EC" id="1.11.1.7" evidence="17"/>
<dbReference type="AlphaFoldDB" id="A0ABC9GIU1"/>
<evidence type="ECO:0000256" key="3">
    <source>
        <dbReference type="ARBA" id="ARBA00022559"/>
    </source>
</evidence>
<keyword evidence="3 17" id="KW-0575">Peroxidase</keyword>
<feature type="disulfide bond" evidence="16">
    <location>
        <begin position="83"/>
        <end position="88"/>
    </location>
</feature>
<dbReference type="InterPro" id="IPR010255">
    <property type="entry name" value="Haem_peroxidase_sf"/>
</dbReference>
<feature type="chain" id="PRO_5044530136" description="Peroxidase" evidence="17">
    <location>
        <begin position="32"/>
        <end position="322"/>
    </location>
</feature>
<comment type="similarity">
    <text evidence="17">Belongs to the peroxidase family. Classical plant (class III) peroxidase subfamily.</text>
</comment>
<proteinExistence type="inferred from homology"/>
<accession>A0ABC9GIU1</accession>
<feature type="active site" description="Proton acceptor" evidence="12">
    <location>
        <position position="81"/>
    </location>
</feature>
<evidence type="ECO:0000256" key="12">
    <source>
        <dbReference type="PIRSR" id="PIRSR600823-1"/>
    </source>
</evidence>
<evidence type="ECO:0000313" key="19">
    <source>
        <dbReference type="EMBL" id="CAL5095058.1"/>
    </source>
</evidence>
<evidence type="ECO:0000259" key="18">
    <source>
        <dbReference type="PROSITE" id="PS50873"/>
    </source>
</evidence>
<keyword evidence="17" id="KW-0732">Signal</keyword>
<evidence type="ECO:0000256" key="7">
    <source>
        <dbReference type="ARBA" id="ARBA00023002"/>
    </source>
</evidence>
<feature type="site" description="Transition state stabilizer" evidence="15">
    <location>
        <position position="77"/>
    </location>
</feature>
<dbReference type="InterPro" id="IPR033905">
    <property type="entry name" value="Secretory_peroxidase"/>
</dbReference>
<comment type="catalytic activity">
    <reaction evidence="1 17">
        <text>2 a phenolic donor + H2O2 = 2 a phenolic radical donor + 2 H2O</text>
        <dbReference type="Rhea" id="RHEA:56136"/>
        <dbReference type="ChEBI" id="CHEBI:15377"/>
        <dbReference type="ChEBI" id="CHEBI:16240"/>
        <dbReference type="ChEBI" id="CHEBI:139520"/>
        <dbReference type="ChEBI" id="CHEBI:139521"/>
        <dbReference type="EC" id="1.11.1.7"/>
    </reaction>
</comment>
<feature type="disulfide bond" evidence="16">
    <location>
        <begin position="215"/>
        <end position="222"/>
    </location>
</feature>
<evidence type="ECO:0000256" key="5">
    <source>
        <dbReference type="ARBA" id="ARBA00022723"/>
    </source>
</evidence>
<comment type="cofactor">
    <cofactor evidence="14 17">
        <name>Ca(2+)</name>
        <dbReference type="ChEBI" id="CHEBI:29108"/>
    </cofactor>
    <text evidence="14 17">Binds 2 calcium ions per subunit.</text>
</comment>
<dbReference type="PANTHER" id="PTHR31388">
    <property type="entry name" value="PEROXIDASE 72-RELATED"/>
    <property type="match status" value="1"/>
</dbReference>
<evidence type="ECO:0000256" key="10">
    <source>
        <dbReference type="ARBA" id="ARBA00023180"/>
    </source>
</evidence>
<feature type="binding site" evidence="14">
    <location>
        <position position="209"/>
    </location>
    <ligand>
        <name>Ca(2+)</name>
        <dbReference type="ChEBI" id="CHEBI:29108"/>
        <label>2</label>
    </ligand>
</feature>
<dbReference type="PRINTS" id="PR00458">
    <property type="entry name" value="PEROXIDASE"/>
</dbReference>
<comment type="subcellular location">
    <subcellularLocation>
        <location evidence="2 17">Secreted</location>
    </subcellularLocation>
</comment>
<feature type="binding site" evidence="14">
    <location>
        <position position="85"/>
    </location>
    <ligand>
        <name>Ca(2+)</name>
        <dbReference type="ChEBI" id="CHEBI:29108"/>
        <label>1</label>
    </ligand>
</feature>
<keyword evidence="4 17" id="KW-0349">Heme</keyword>
<dbReference type="GO" id="GO:0140825">
    <property type="term" value="F:lactoperoxidase activity"/>
    <property type="evidence" value="ECO:0007669"/>
    <property type="project" value="UniProtKB-EC"/>
</dbReference>
<dbReference type="GO" id="GO:0020037">
    <property type="term" value="F:heme binding"/>
    <property type="evidence" value="ECO:0007669"/>
    <property type="project" value="UniProtKB-UniRule"/>
</dbReference>